<evidence type="ECO:0000256" key="1">
    <source>
        <dbReference type="ARBA" id="ARBA00004167"/>
    </source>
</evidence>
<keyword evidence="3 6" id="KW-0812">Transmembrane</keyword>
<dbReference type="NCBIfam" id="TIGR02532">
    <property type="entry name" value="IV_pilin_GFxxxE"/>
    <property type="match status" value="1"/>
</dbReference>
<organism evidence="7 8">
    <name type="scientific">Massilia aurea</name>
    <dbReference type="NCBI Taxonomy" id="373040"/>
    <lineage>
        <taxon>Bacteria</taxon>
        <taxon>Pseudomonadati</taxon>
        <taxon>Pseudomonadota</taxon>
        <taxon>Betaproteobacteria</taxon>
        <taxon>Burkholderiales</taxon>
        <taxon>Oxalobacteraceae</taxon>
        <taxon>Telluria group</taxon>
        <taxon>Massilia</taxon>
    </lineage>
</organism>
<evidence type="ECO:0000256" key="6">
    <source>
        <dbReference type="SAM" id="Phobius"/>
    </source>
</evidence>
<keyword evidence="4 6" id="KW-1133">Transmembrane helix</keyword>
<dbReference type="GO" id="GO:0016020">
    <property type="term" value="C:membrane"/>
    <property type="evidence" value="ECO:0007669"/>
    <property type="project" value="UniProtKB-SubCell"/>
</dbReference>
<dbReference type="InterPro" id="IPR012902">
    <property type="entry name" value="N_methyl_site"/>
</dbReference>
<evidence type="ECO:0000256" key="4">
    <source>
        <dbReference type="ARBA" id="ARBA00022989"/>
    </source>
</evidence>
<dbReference type="OrthoDB" id="8564198at2"/>
<dbReference type="InterPro" id="IPR045584">
    <property type="entry name" value="Pilin-like"/>
</dbReference>
<accession>A0A422QCW5</accession>
<comment type="subcellular location">
    <subcellularLocation>
        <location evidence="1">Membrane</location>
        <topology evidence="1">Single-pass membrane protein</topology>
    </subcellularLocation>
</comment>
<evidence type="ECO:0000256" key="3">
    <source>
        <dbReference type="ARBA" id="ARBA00022692"/>
    </source>
</evidence>
<reference evidence="7" key="1">
    <citation type="submission" date="2014-10" db="EMBL/GenBank/DDBJ databases">
        <title>Massilia sp. genome.</title>
        <authorList>
            <person name="Xu B."/>
            <person name="Dai L."/>
            <person name="Huang Z."/>
        </authorList>
    </citation>
    <scope>NUCLEOTIDE SEQUENCE [LARGE SCALE GENOMIC DNA]</scope>
    <source>
        <strain evidence="7">CFS-1</strain>
    </source>
</reference>
<dbReference type="PROSITE" id="PS00409">
    <property type="entry name" value="PROKAR_NTER_METHYL"/>
    <property type="match status" value="1"/>
</dbReference>
<keyword evidence="8" id="KW-1185">Reference proteome</keyword>
<evidence type="ECO:0000313" key="8">
    <source>
        <dbReference type="Proteomes" id="UP000283254"/>
    </source>
</evidence>
<name>A0A422QCW5_9BURK</name>
<keyword evidence="2" id="KW-0488">Methylation</keyword>
<gene>
    <name evidence="7" type="ORF">NM04_26600</name>
</gene>
<evidence type="ECO:0000313" key="7">
    <source>
        <dbReference type="EMBL" id="RNF27817.1"/>
    </source>
</evidence>
<comment type="caution">
    <text evidence="7">The sequence shown here is derived from an EMBL/GenBank/DDBJ whole genome shotgun (WGS) entry which is preliminary data.</text>
</comment>
<feature type="transmembrane region" description="Helical" evidence="6">
    <location>
        <begin position="12"/>
        <end position="33"/>
    </location>
</feature>
<dbReference type="Gene3D" id="3.30.700.10">
    <property type="entry name" value="Glycoprotein, Type 4 Pilin"/>
    <property type="match status" value="1"/>
</dbReference>
<dbReference type="PANTHER" id="PTHR30093">
    <property type="entry name" value="GENERAL SECRETION PATHWAY PROTEIN G"/>
    <property type="match status" value="1"/>
</dbReference>
<keyword evidence="5 6" id="KW-0472">Membrane</keyword>
<proteinExistence type="predicted"/>
<sequence length="150" mass="15481">MNISFNKKAQSGFTLIELIVVIVILGILAATALPKFASLSGDARMASLQGAKGAISSASAMVHGKWLINNTPTVTVENSVINIVNGYPSTATIAIAAGLTDDYTIVPNGQDLIVRPKNLPAALNDTCKVTYSEATAARPAQVVIAAGPCE</sequence>
<dbReference type="AlphaFoldDB" id="A0A422QCW5"/>
<dbReference type="PANTHER" id="PTHR30093:SF44">
    <property type="entry name" value="TYPE II SECRETION SYSTEM CORE PROTEIN G"/>
    <property type="match status" value="1"/>
</dbReference>
<evidence type="ECO:0000256" key="5">
    <source>
        <dbReference type="ARBA" id="ARBA00023136"/>
    </source>
</evidence>
<dbReference type="Proteomes" id="UP000283254">
    <property type="component" value="Unassembled WGS sequence"/>
</dbReference>
<dbReference type="EMBL" id="JSAB01000462">
    <property type="protein sequence ID" value="RNF27817.1"/>
    <property type="molecule type" value="Genomic_DNA"/>
</dbReference>
<dbReference type="RefSeq" id="WP_123072305.1">
    <property type="nucleotide sequence ID" value="NZ_JSAB01000462.1"/>
</dbReference>
<dbReference type="Pfam" id="PF07963">
    <property type="entry name" value="N_methyl"/>
    <property type="match status" value="1"/>
</dbReference>
<protein>
    <submittedName>
        <fullName evidence="7">Uncharacterized protein</fullName>
    </submittedName>
</protein>
<evidence type="ECO:0000256" key="2">
    <source>
        <dbReference type="ARBA" id="ARBA00022481"/>
    </source>
</evidence>
<dbReference type="SUPFAM" id="SSF54523">
    <property type="entry name" value="Pili subunits"/>
    <property type="match status" value="1"/>
</dbReference>